<organism evidence="1 2">
    <name type="scientific">Brevundimonas nasdae</name>
    <dbReference type="NCBI Taxonomy" id="172043"/>
    <lineage>
        <taxon>Bacteria</taxon>
        <taxon>Pseudomonadati</taxon>
        <taxon>Pseudomonadota</taxon>
        <taxon>Alphaproteobacteria</taxon>
        <taxon>Caulobacterales</taxon>
        <taxon>Caulobacteraceae</taxon>
        <taxon>Brevundimonas</taxon>
    </lineage>
</organism>
<protein>
    <submittedName>
        <fullName evidence="1">Uncharacterized protein</fullName>
    </submittedName>
</protein>
<accession>A0A0B4CYT2</accession>
<comment type="caution">
    <text evidence="1">The sequence shown here is derived from an EMBL/GenBank/DDBJ whole genome shotgun (WGS) entry which is preliminary data.</text>
</comment>
<dbReference type="Proteomes" id="UP000031166">
    <property type="component" value="Unassembled WGS sequence"/>
</dbReference>
<sequence length="95" mass="10369">MTPDRRTADVMSEQMSDVASWHQVDQRRIAIMQSPYAEGRFALALSLAAHRPVSIETALLVLRSAPLAMPVDDAEAWAGRLVEPASDSFGVTHGH</sequence>
<name>A0A0B4CYT2_9CAUL</name>
<dbReference type="AlphaFoldDB" id="A0A0B4CYT2"/>
<evidence type="ECO:0000313" key="2">
    <source>
        <dbReference type="Proteomes" id="UP000031166"/>
    </source>
</evidence>
<dbReference type="STRING" id="172043.RM53_10300"/>
<reference evidence="1 2" key="1">
    <citation type="submission" date="2014-12" db="EMBL/GenBank/DDBJ databases">
        <title>Genome sequencing of Brevundimonas nasdae TPW30.</title>
        <authorList>
            <person name="Tan P.W."/>
            <person name="Chan K.-G."/>
        </authorList>
    </citation>
    <scope>NUCLEOTIDE SEQUENCE [LARGE SCALE GENOMIC DNA]</scope>
    <source>
        <strain evidence="1 2">TPW30</strain>
    </source>
</reference>
<dbReference type="RefSeq" id="WP_039246485.1">
    <property type="nucleotide sequence ID" value="NZ_JWSY01000017.1"/>
</dbReference>
<gene>
    <name evidence="1" type="ORF">RM53_10300</name>
</gene>
<proteinExistence type="predicted"/>
<evidence type="ECO:0000313" key="1">
    <source>
        <dbReference type="EMBL" id="KIC57205.1"/>
    </source>
</evidence>
<dbReference type="EMBL" id="JWSY01000017">
    <property type="protein sequence ID" value="KIC57205.1"/>
    <property type="molecule type" value="Genomic_DNA"/>
</dbReference>